<name>A0ABW8NEL5_9GAMM</name>
<dbReference type="GO" id="GO:0032259">
    <property type="term" value="P:methylation"/>
    <property type="evidence" value="ECO:0007669"/>
    <property type="project" value="UniProtKB-KW"/>
</dbReference>
<keyword evidence="7" id="KW-0689">Ribosomal protein</keyword>
<comment type="caution">
    <text evidence="7">The sequence shown here is derived from an EMBL/GenBank/DDBJ whole genome shotgun (WGS) entry which is preliminary data.</text>
</comment>
<dbReference type="PIRSF" id="PIRSF000401">
    <property type="entry name" value="RPL11_MTase"/>
    <property type="match status" value="1"/>
</dbReference>
<keyword evidence="8" id="KW-1185">Reference proteome</keyword>
<dbReference type="RefSeq" id="WP_416204838.1">
    <property type="nucleotide sequence ID" value="NZ_JBBKTX010000003.1"/>
</dbReference>
<dbReference type="SUPFAM" id="SSF53335">
    <property type="entry name" value="S-adenosyl-L-methionine-dependent methyltransferases"/>
    <property type="match status" value="1"/>
</dbReference>
<organism evidence="7 8">
    <name type="scientific">Oceanobacter antarcticus</name>
    <dbReference type="NCBI Taxonomy" id="3133425"/>
    <lineage>
        <taxon>Bacteria</taxon>
        <taxon>Pseudomonadati</taxon>
        <taxon>Pseudomonadota</taxon>
        <taxon>Gammaproteobacteria</taxon>
        <taxon>Oceanospirillales</taxon>
        <taxon>Oceanospirillaceae</taxon>
        <taxon>Oceanobacter</taxon>
    </lineage>
</organism>
<feature type="binding site" evidence="6">
    <location>
        <position position="192"/>
    </location>
    <ligand>
        <name>S-adenosyl-L-methionine</name>
        <dbReference type="ChEBI" id="CHEBI:59789"/>
    </ligand>
</feature>
<dbReference type="EMBL" id="JBBKTX010000003">
    <property type="protein sequence ID" value="MFK4751367.1"/>
    <property type="molecule type" value="Genomic_DNA"/>
</dbReference>
<accession>A0ABW8NEL5</accession>
<reference evidence="7 8" key="1">
    <citation type="submission" date="2024-03" db="EMBL/GenBank/DDBJ databases">
        <title>High-quality draft genome sequence of Oceanobacter sp. wDCs-4.</title>
        <authorList>
            <person name="Dong C."/>
        </authorList>
    </citation>
    <scope>NUCLEOTIDE SEQUENCE [LARGE SCALE GENOMIC DNA]</scope>
    <source>
        <strain evidence="8">wDCs-4</strain>
    </source>
</reference>
<evidence type="ECO:0000256" key="5">
    <source>
        <dbReference type="ARBA" id="ARBA00022691"/>
    </source>
</evidence>
<dbReference type="GO" id="GO:0005840">
    <property type="term" value="C:ribosome"/>
    <property type="evidence" value="ECO:0007669"/>
    <property type="project" value="UniProtKB-KW"/>
</dbReference>
<dbReference type="GO" id="GO:0008168">
    <property type="term" value="F:methyltransferase activity"/>
    <property type="evidence" value="ECO:0007669"/>
    <property type="project" value="UniProtKB-KW"/>
</dbReference>
<sequence>MSQWVQLRIQAKAAQVDACENALLALGALSVTLQDNADQPILEPELGTTPLWDDTQIIGLFDADTHTAAIVEQFPLMFAAEGGVGSVDLLWEQVEDKDWVRAWMDTYKPMQFGPRLWVCPSWCQPPQPDAVNLLLDPGLAFGTGTHPTTALCLRYLDEHIKGGEEVVDFGCGSGILGMAALLLGARTMTGIDIDPQALTATRDNAQRNDIRRDRFEVYLPQHTPAVQADITVANILAGPLNELAPQLAQLTRSGGKLALSGLLSHQADDVIQRYNEWFVMDTPKQQEDWVIISGTRR</sequence>
<gene>
    <name evidence="6 7" type="primary">prmA</name>
    <name evidence="7" type="ORF">WG929_02990</name>
</gene>
<dbReference type="Gene3D" id="3.40.50.150">
    <property type="entry name" value="Vaccinia Virus protein VP39"/>
    <property type="match status" value="1"/>
</dbReference>
<keyword evidence="2 6" id="KW-0963">Cytoplasm</keyword>
<feature type="binding site" evidence="6">
    <location>
        <position position="234"/>
    </location>
    <ligand>
        <name>S-adenosyl-L-methionine</name>
        <dbReference type="ChEBI" id="CHEBI:59789"/>
    </ligand>
</feature>
<dbReference type="EC" id="2.1.1.-" evidence="6"/>
<dbReference type="Proteomes" id="UP001620597">
    <property type="component" value="Unassembled WGS sequence"/>
</dbReference>
<comment type="similarity">
    <text evidence="1 6">Belongs to the methyltransferase superfamily. PrmA family.</text>
</comment>
<comment type="catalytic activity">
    <reaction evidence="6">
        <text>L-lysyl-[protein] + 3 S-adenosyl-L-methionine = N(6),N(6),N(6)-trimethyl-L-lysyl-[protein] + 3 S-adenosyl-L-homocysteine + 3 H(+)</text>
        <dbReference type="Rhea" id="RHEA:54192"/>
        <dbReference type="Rhea" id="RHEA-COMP:9752"/>
        <dbReference type="Rhea" id="RHEA-COMP:13826"/>
        <dbReference type="ChEBI" id="CHEBI:15378"/>
        <dbReference type="ChEBI" id="CHEBI:29969"/>
        <dbReference type="ChEBI" id="CHEBI:57856"/>
        <dbReference type="ChEBI" id="CHEBI:59789"/>
        <dbReference type="ChEBI" id="CHEBI:61961"/>
    </reaction>
</comment>
<dbReference type="InterPro" id="IPR029063">
    <property type="entry name" value="SAM-dependent_MTases_sf"/>
</dbReference>
<keyword evidence="7" id="KW-0687">Ribonucleoprotein</keyword>
<comment type="function">
    <text evidence="6">Methylates ribosomal protein L11.</text>
</comment>
<evidence type="ECO:0000256" key="3">
    <source>
        <dbReference type="ARBA" id="ARBA00022603"/>
    </source>
</evidence>
<keyword evidence="5 6" id="KW-0949">S-adenosyl-L-methionine</keyword>
<dbReference type="PANTHER" id="PTHR43648">
    <property type="entry name" value="ELECTRON TRANSFER FLAVOPROTEIN BETA SUBUNIT LYSINE METHYLTRANSFERASE"/>
    <property type="match status" value="1"/>
</dbReference>
<evidence type="ECO:0000313" key="8">
    <source>
        <dbReference type="Proteomes" id="UP001620597"/>
    </source>
</evidence>
<dbReference type="CDD" id="cd02440">
    <property type="entry name" value="AdoMet_MTases"/>
    <property type="match status" value="1"/>
</dbReference>
<evidence type="ECO:0000256" key="6">
    <source>
        <dbReference type="HAMAP-Rule" id="MF_00735"/>
    </source>
</evidence>
<evidence type="ECO:0000313" key="7">
    <source>
        <dbReference type="EMBL" id="MFK4751367.1"/>
    </source>
</evidence>
<proteinExistence type="inferred from homology"/>
<feature type="binding site" evidence="6">
    <location>
        <position position="170"/>
    </location>
    <ligand>
        <name>S-adenosyl-L-methionine</name>
        <dbReference type="ChEBI" id="CHEBI:59789"/>
    </ligand>
</feature>
<dbReference type="Pfam" id="PF06325">
    <property type="entry name" value="PrmA"/>
    <property type="match status" value="1"/>
</dbReference>
<evidence type="ECO:0000256" key="2">
    <source>
        <dbReference type="ARBA" id="ARBA00022490"/>
    </source>
</evidence>
<dbReference type="HAMAP" id="MF_00735">
    <property type="entry name" value="Methyltr_PrmA"/>
    <property type="match status" value="1"/>
</dbReference>
<dbReference type="NCBIfam" id="TIGR00406">
    <property type="entry name" value="prmA"/>
    <property type="match status" value="1"/>
</dbReference>
<dbReference type="PANTHER" id="PTHR43648:SF1">
    <property type="entry name" value="ELECTRON TRANSFER FLAVOPROTEIN BETA SUBUNIT LYSINE METHYLTRANSFERASE"/>
    <property type="match status" value="1"/>
</dbReference>
<evidence type="ECO:0000256" key="1">
    <source>
        <dbReference type="ARBA" id="ARBA00009741"/>
    </source>
</evidence>
<keyword evidence="3 6" id="KW-0489">Methyltransferase</keyword>
<evidence type="ECO:0000256" key="4">
    <source>
        <dbReference type="ARBA" id="ARBA00022679"/>
    </source>
</evidence>
<dbReference type="InterPro" id="IPR050078">
    <property type="entry name" value="Ribosomal_L11_MeTrfase_PrmA"/>
</dbReference>
<comment type="subcellular location">
    <subcellularLocation>
        <location evidence="6">Cytoplasm</location>
    </subcellularLocation>
</comment>
<protein>
    <recommendedName>
        <fullName evidence="6">Ribosomal protein L11 methyltransferase</fullName>
        <shortName evidence="6">L11 Mtase</shortName>
        <ecNumber evidence="6">2.1.1.-</ecNumber>
    </recommendedName>
</protein>
<feature type="binding site" evidence="6">
    <location>
        <position position="149"/>
    </location>
    <ligand>
        <name>S-adenosyl-L-methionine</name>
        <dbReference type="ChEBI" id="CHEBI:59789"/>
    </ligand>
</feature>
<keyword evidence="4 6" id="KW-0808">Transferase</keyword>
<dbReference type="InterPro" id="IPR004498">
    <property type="entry name" value="Ribosomal_PrmA_MeTrfase"/>
</dbReference>